<reference evidence="3 4" key="1">
    <citation type="submission" date="2024-08" db="EMBL/GenBank/DDBJ databases">
        <title>Clostridium lapicellarii sp. nov., and Clostridium renhuaiense sp. nov., two species isolated from the mud in a fermentation cellar used for producing sauce-flavour Chinese liquors.</title>
        <authorList>
            <person name="Yang F."/>
            <person name="Wang H."/>
            <person name="Chen L.Q."/>
            <person name="Zhou N."/>
            <person name="Lu J.J."/>
            <person name="Pu X.X."/>
            <person name="Wan B."/>
            <person name="Wang L."/>
            <person name="Liu S.J."/>
        </authorList>
    </citation>
    <scope>NUCLEOTIDE SEQUENCE [LARGE SCALE GENOMIC DNA]</scope>
    <source>
        <strain evidence="3 4">MT-113</strain>
    </source>
</reference>
<protein>
    <submittedName>
        <fullName evidence="3">GIY-YIG nuclease family protein</fullName>
    </submittedName>
</protein>
<dbReference type="InterPro" id="IPR000305">
    <property type="entry name" value="GIY-YIG_endonuc"/>
</dbReference>
<dbReference type="PANTHER" id="PTHR34477:SF1">
    <property type="entry name" value="UPF0213 PROTEIN YHBQ"/>
    <property type="match status" value="1"/>
</dbReference>
<dbReference type="EMBL" id="JBGFFE010000002">
    <property type="protein sequence ID" value="MEY8762679.1"/>
    <property type="molecule type" value="Genomic_DNA"/>
</dbReference>
<gene>
    <name evidence="3" type="ORF">AB8S09_03315</name>
</gene>
<dbReference type="Pfam" id="PF01541">
    <property type="entry name" value="GIY-YIG"/>
    <property type="match status" value="1"/>
</dbReference>
<evidence type="ECO:0000313" key="3">
    <source>
        <dbReference type="EMBL" id="MEY8762679.1"/>
    </source>
</evidence>
<sequence>MNYVYILKCRDGTLYTGYTNNLGKRLKAHNSKKGAKYTKGRTPVRLVYFEKFTLKKEALHREYIIKKMKRKKKLELINPVKSRMHRE</sequence>
<proteinExistence type="inferred from homology"/>
<dbReference type="InterPro" id="IPR035901">
    <property type="entry name" value="GIY-YIG_endonuc_sf"/>
</dbReference>
<evidence type="ECO:0000256" key="1">
    <source>
        <dbReference type="ARBA" id="ARBA00007435"/>
    </source>
</evidence>
<dbReference type="RefSeq" id="WP_369868480.1">
    <property type="nucleotide sequence ID" value="NZ_JBGFFE010000002.1"/>
</dbReference>
<dbReference type="Gene3D" id="3.40.1440.10">
    <property type="entry name" value="GIY-YIG endonuclease"/>
    <property type="match status" value="1"/>
</dbReference>
<dbReference type="PROSITE" id="PS50164">
    <property type="entry name" value="GIY_YIG"/>
    <property type="match status" value="1"/>
</dbReference>
<organism evidence="3 4">
    <name type="scientific">Clostridium lapidicellarium</name>
    <dbReference type="NCBI Taxonomy" id="3240931"/>
    <lineage>
        <taxon>Bacteria</taxon>
        <taxon>Bacillati</taxon>
        <taxon>Bacillota</taxon>
        <taxon>Clostridia</taxon>
        <taxon>Eubacteriales</taxon>
        <taxon>Clostridiaceae</taxon>
        <taxon>Clostridium</taxon>
    </lineage>
</organism>
<evidence type="ECO:0000259" key="2">
    <source>
        <dbReference type="PROSITE" id="PS50164"/>
    </source>
</evidence>
<feature type="domain" description="GIY-YIG" evidence="2">
    <location>
        <begin position="1"/>
        <end position="76"/>
    </location>
</feature>
<dbReference type="InterPro" id="IPR050190">
    <property type="entry name" value="UPF0213_domain"/>
</dbReference>
<dbReference type="PANTHER" id="PTHR34477">
    <property type="entry name" value="UPF0213 PROTEIN YHBQ"/>
    <property type="match status" value="1"/>
</dbReference>
<keyword evidence="4" id="KW-1185">Reference proteome</keyword>
<accession>A0ABV4DTV9</accession>
<evidence type="ECO:0000313" key="4">
    <source>
        <dbReference type="Proteomes" id="UP001565220"/>
    </source>
</evidence>
<dbReference type="SMART" id="SM00465">
    <property type="entry name" value="GIYc"/>
    <property type="match status" value="1"/>
</dbReference>
<dbReference type="SUPFAM" id="SSF82771">
    <property type="entry name" value="GIY-YIG endonuclease"/>
    <property type="match status" value="1"/>
</dbReference>
<dbReference type="Proteomes" id="UP001565220">
    <property type="component" value="Unassembled WGS sequence"/>
</dbReference>
<comment type="caution">
    <text evidence="3">The sequence shown here is derived from an EMBL/GenBank/DDBJ whole genome shotgun (WGS) entry which is preliminary data.</text>
</comment>
<name>A0ABV4DTV9_9CLOT</name>
<comment type="similarity">
    <text evidence="1">Belongs to the UPF0213 family.</text>
</comment>
<dbReference type="CDD" id="cd10456">
    <property type="entry name" value="GIY-YIG_UPF0213"/>
    <property type="match status" value="1"/>
</dbReference>